<evidence type="ECO:0000313" key="1">
    <source>
        <dbReference type="EMBL" id="OAT86343.1"/>
    </source>
</evidence>
<sequence length="174" mass="19450">MDIVRVGEKVISRRRINQVVAEMLQLRAGGLSQTEVAHRLGVDRTLVCRLESLGEIRKGRRVAVVGFPIQNKAELTAALSKEGVDFTLLMTEAERWEFVRRNSGVDLLNTLMDLIARAHSFDQVVVIGSNKRIKIIEAVLDKEVVGYEIGESPIQEDKYVDPGEIVSLVRAVKQ</sequence>
<dbReference type="OrthoDB" id="1808039at2"/>
<dbReference type="AlphaFoldDB" id="A0A1B7LIG2"/>
<dbReference type="RefSeq" id="WP_066666342.1">
    <property type="nucleotide sequence ID" value="NZ_LYVF01000022.1"/>
</dbReference>
<comment type="caution">
    <text evidence="1">The sequence shown here is derived from an EMBL/GenBank/DDBJ whole genome shotgun (WGS) entry which is preliminary data.</text>
</comment>
<organism evidence="1 2">
    <name type="scientific">Desulfotomaculum copahuensis</name>
    <dbReference type="NCBI Taxonomy" id="1838280"/>
    <lineage>
        <taxon>Bacteria</taxon>
        <taxon>Bacillati</taxon>
        <taxon>Bacillota</taxon>
        <taxon>Clostridia</taxon>
        <taxon>Eubacteriales</taxon>
        <taxon>Desulfotomaculaceae</taxon>
        <taxon>Desulfotomaculum</taxon>
    </lineage>
</organism>
<gene>
    <name evidence="1" type="ORF">A6M21_16815</name>
</gene>
<accession>A0A1B7LIG2</accession>
<keyword evidence="2" id="KW-1185">Reference proteome</keyword>
<proteinExistence type="predicted"/>
<dbReference type="Proteomes" id="UP000078532">
    <property type="component" value="Unassembled WGS sequence"/>
</dbReference>
<protein>
    <submittedName>
        <fullName evidence="1">Transcriptional regulator</fullName>
    </submittedName>
</protein>
<reference evidence="1 2" key="1">
    <citation type="submission" date="2016-04" db="EMBL/GenBank/DDBJ databases">
        <authorList>
            <person name="Evans L.H."/>
            <person name="Alamgir A."/>
            <person name="Owens N."/>
            <person name="Weber N.D."/>
            <person name="Virtaneva K."/>
            <person name="Barbian K."/>
            <person name="Babar A."/>
            <person name="Rosenke K."/>
        </authorList>
    </citation>
    <scope>NUCLEOTIDE SEQUENCE [LARGE SCALE GENOMIC DNA]</scope>
    <source>
        <strain evidence="1 2">LMa1</strain>
    </source>
</reference>
<dbReference type="STRING" id="1838280.A6M21_16815"/>
<dbReference type="EMBL" id="LYVF01000022">
    <property type="protein sequence ID" value="OAT86343.1"/>
    <property type="molecule type" value="Genomic_DNA"/>
</dbReference>
<name>A0A1B7LIG2_9FIRM</name>
<evidence type="ECO:0000313" key="2">
    <source>
        <dbReference type="Proteomes" id="UP000078532"/>
    </source>
</evidence>